<gene>
    <name evidence="1" type="ORF">KQI88_15995</name>
</gene>
<keyword evidence="2" id="KW-1185">Reference proteome</keyword>
<evidence type="ECO:0000313" key="1">
    <source>
        <dbReference type="EMBL" id="MBU5677920.1"/>
    </source>
</evidence>
<evidence type="ECO:0000313" key="2">
    <source>
        <dbReference type="Proteomes" id="UP000779508"/>
    </source>
</evidence>
<sequence length="70" mass="8120">MLKKVLNKIKRRVLSMFKLTKESGIVKNVWVPLILNGTYTFEQCPNLFNLREVVEEVLIEVGFIIKEPTA</sequence>
<protein>
    <submittedName>
        <fullName evidence="1">Uncharacterized protein</fullName>
    </submittedName>
</protein>
<accession>A0ABS6G601</accession>
<dbReference type="Proteomes" id="UP000779508">
    <property type="component" value="Unassembled WGS sequence"/>
</dbReference>
<dbReference type="RefSeq" id="WP_216419206.1">
    <property type="nucleotide sequence ID" value="NZ_JAHLQK010000006.1"/>
</dbReference>
<organism evidence="1 2">
    <name type="scientific">Alkaliphilus flagellatus</name>
    <dbReference type="NCBI Taxonomy" id="2841507"/>
    <lineage>
        <taxon>Bacteria</taxon>
        <taxon>Bacillati</taxon>
        <taxon>Bacillota</taxon>
        <taxon>Clostridia</taxon>
        <taxon>Peptostreptococcales</taxon>
        <taxon>Natronincolaceae</taxon>
        <taxon>Alkaliphilus</taxon>
    </lineage>
</organism>
<dbReference type="EMBL" id="JAHLQK010000006">
    <property type="protein sequence ID" value="MBU5677920.1"/>
    <property type="molecule type" value="Genomic_DNA"/>
</dbReference>
<proteinExistence type="predicted"/>
<comment type="caution">
    <text evidence="1">The sequence shown here is derived from an EMBL/GenBank/DDBJ whole genome shotgun (WGS) entry which is preliminary data.</text>
</comment>
<name>A0ABS6G601_9FIRM</name>
<reference evidence="1 2" key="1">
    <citation type="submission" date="2021-06" db="EMBL/GenBank/DDBJ databases">
        <authorList>
            <person name="Sun Q."/>
            <person name="Li D."/>
        </authorList>
    </citation>
    <scope>NUCLEOTIDE SEQUENCE [LARGE SCALE GENOMIC DNA]</scope>
    <source>
        <strain evidence="1 2">MSJ-5</strain>
    </source>
</reference>